<keyword evidence="11" id="KW-0964">Secreted</keyword>
<reference evidence="16 17" key="1">
    <citation type="submission" date="2017-04" db="EMBL/GenBank/DDBJ databases">
        <authorList>
            <person name="Afonso C.L."/>
            <person name="Miller P.J."/>
            <person name="Scott M.A."/>
            <person name="Spackman E."/>
            <person name="Goraichik I."/>
            <person name="Dimitrov K.M."/>
            <person name="Suarez D.L."/>
            <person name="Swayne D.E."/>
        </authorList>
    </citation>
    <scope>NUCLEOTIDE SEQUENCE [LARGE SCALE GENOMIC DNA]</scope>
    <source>
        <strain evidence="16">LMG 28154</strain>
    </source>
</reference>
<dbReference type="GO" id="GO:0006508">
    <property type="term" value="P:proteolysis"/>
    <property type="evidence" value="ECO:0007669"/>
    <property type="project" value="UniProtKB-KW"/>
</dbReference>
<dbReference type="Pfam" id="PF03413">
    <property type="entry name" value="PepSY"/>
    <property type="match status" value="1"/>
</dbReference>
<dbReference type="GO" id="GO:0046872">
    <property type="term" value="F:metal ion binding"/>
    <property type="evidence" value="ECO:0007669"/>
    <property type="project" value="UniProtKB-UniRule"/>
</dbReference>
<dbReference type="InterPro" id="IPR027268">
    <property type="entry name" value="Peptidase_M4/M1_CTD_sf"/>
</dbReference>
<keyword evidence="6 11" id="KW-0378">Hydrolase</keyword>
<evidence type="ECO:0000256" key="8">
    <source>
        <dbReference type="ARBA" id="ARBA00023049"/>
    </source>
</evidence>
<dbReference type="InterPro" id="IPR050728">
    <property type="entry name" value="Zinc_Metalloprotease_M4"/>
</dbReference>
<keyword evidence="8 11" id="KW-0482">Metalloprotease</keyword>
<evidence type="ECO:0000259" key="12">
    <source>
        <dbReference type="Pfam" id="PF01447"/>
    </source>
</evidence>
<comment type="cofactor">
    <cofactor evidence="1 11">
        <name>Zn(2+)</name>
        <dbReference type="ChEBI" id="CHEBI:29105"/>
    </cofactor>
</comment>
<evidence type="ECO:0000313" key="16">
    <source>
        <dbReference type="EMBL" id="SMF98808.1"/>
    </source>
</evidence>
<keyword evidence="3 11" id="KW-0645">Protease</keyword>
<gene>
    <name evidence="16" type="ORF">BSIN_2094</name>
</gene>
<evidence type="ECO:0000256" key="10">
    <source>
        <dbReference type="PIRSR" id="PIRSR623612-1"/>
    </source>
</evidence>
<comment type="function">
    <text evidence="11">Extracellular zinc metalloprotease.</text>
</comment>
<feature type="domain" description="PepSY" evidence="14">
    <location>
        <begin position="186"/>
        <end position="253"/>
    </location>
</feature>
<feature type="domain" description="Peptidase M4" evidence="12">
    <location>
        <begin position="262"/>
        <end position="419"/>
    </location>
</feature>
<keyword evidence="4" id="KW-0479">Metal-binding</keyword>
<dbReference type="EMBL" id="FXAN01000034">
    <property type="protein sequence ID" value="SMF98808.1"/>
    <property type="molecule type" value="Genomic_DNA"/>
</dbReference>
<dbReference type="PRINTS" id="PR00730">
    <property type="entry name" value="THERMOLYSIN"/>
</dbReference>
<dbReference type="InterPro" id="IPR023612">
    <property type="entry name" value="Peptidase_M4"/>
</dbReference>
<evidence type="ECO:0000259" key="14">
    <source>
        <dbReference type="Pfam" id="PF03413"/>
    </source>
</evidence>
<evidence type="ECO:0000259" key="13">
    <source>
        <dbReference type="Pfam" id="PF02868"/>
    </source>
</evidence>
<dbReference type="InterPro" id="IPR001570">
    <property type="entry name" value="Peptidase_M4_C_domain"/>
</dbReference>
<dbReference type="PANTHER" id="PTHR33794">
    <property type="entry name" value="BACILLOLYSIN"/>
    <property type="match status" value="1"/>
</dbReference>
<evidence type="ECO:0000256" key="11">
    <source>
        <dbReference type="RuleBase" id="RU366073"/>
    </source>
</evidence>
<sequence length="597" mass="63620">MPTKHINSAVPIDMSHCITSQVKPESLRRFDLFSGGNMKKLYRIACASIIATACASAFAQAADKQAAVDRALALIQTNPSIFQLAPSRVARTAKALDINAASSADTISGAATDQFKVRDVIVDQNGAEHVRFDRFYGGLPVIGADVVVHSKQGQLQQPSTTLNAPINLANLAPSQKALSSTSDIGAAAAEKIAAAQFATRVDHTGSPVKVIYARNTAPVLAYQVDVYGPSTRDHSSVMRYSIDARTGRVLETESLIQQSAATGIGRSYYYGDVTLTTDQTSANGYRMLDPKRGNGSVHDGADLQDYVVVSQADSLPIYTSTTNTWGTYNTSNRQTVAADIDYGLAITWDYYKNTHGRSGVANDGNGVRSYAHVLFGDDGANASWYSGVMLYGDGGPSLGNQPVVTLDVAGHEMTHGVTQNTARLSYNYRDSGGLNESTSDIFGTLVKFYANNPNDPGNYVIGASLMPGGLRKMYKQDLDNRSSSCYPSGGFTNTNPHLSSGVGNRFFYLLAEGATVPSTDPSLSKSQLVCNGDTSLTGIGRDKAGKIWYRTLSVYLTSGSTYPNARAASIRAASDLYGAASIEAQTVARAWDAVNVR</sequence>
<keyword evidence="7 11" id="KW-0862">Zinc</keyword>
<proteinExistence type="inferred from homology"/>
<dbReference type="Proteomes" id="UP000198460">
    <property type="component" value="Unassembled WGS sequence"/>
</dbReference>
<feature type="domain" description="Peptidase M4 C-terminal" evidence="13">
    <location>
        <begin position="422"/>
        <end position="596"/>
    </location>
</feature>
<dbReference type="Gene3D" id="3.10.450.490">
    <property type="match status" value="1"/>
</dbReference>
<evidence type="ECO:0000256" key="6">
    <source>
        <dbReference type="ARBA" id="ARBA00022801"/>
    </source>
</evidence>
<dbReference type="EC" id="3.4.24.-" evidence="11"/>
<evidence type="ECO:0000313" key="17">
    <source>
        <dbReference type="Proteomes" id="UP000198460"/>
    </source>
</evidence>
<comment type="subcellular location">
    <subcellularLocation>
        <location evidence="11">Secreted</location>
    </subcellularLocation>
</comment>
<dbReference type="GO" id="GO:0005576">
    <property type="term" value="C:extracellular region"/>
    <property type="evidence" value="ECO:0007669"/>
    <property type="project" value="UniProtKB-SubCell"/>
</dbReference>
<dbReference type="InterPro" id="IPR025711">
    <property type="entry name" value="PepSY"/>
</dbReference>
<evidence type="ECO:0000256" key="3">
    <source>
        <dbReference type="ARBA" id="ARBA00022670"/>
    </source>
</evidence>
<dbReference type="GO" id="GO:0004222">
    <property type="term" value="F:metalloendopeptidase activity"/>
    <property type="evidence" value="ECO:0007669"/>
    <property type="project" value="UniProtKB-UniRule"/>
</dbReference>
<dbReference type="CDD" id="cd09597">
    <property type="entry name" value="M4_TLP"/>
    <property type="match status" value="1"/>
</dbReference>
<feature type="active site" description="Proton donor" evidence="10">
    <location>
        <position position="497"/>
    </location>
</feature>
<feature type="active site" evidence="10">
    <location>
        <position position="412"/>
    </location>
</feature>
<organism evidence="16 17">
    <name type="scientific">Burkholderia singularis</name>
    <dbReference type="NCBI Taxonomy" id="1503053"/>
    <lineage>
        <taxon>Bacteria</taxon>
        <taxon>Pseudomonadati</taxon>
        <taxon>Pseudomonadota</taxon>
        <taxon>Betaproteobacteria</taxon>
        <taxon>Burkholderiales</taxon>
        <taxon>Burkholderiaceae</taxon>
        <taxon>Burkholderia</taxon>
        <taxon>pseudomallei group</taxon>
    </lineage>
</organism>
<protein>
    <recommendedName>
        <fullName evidence="11">Neutral metalloproteinase</fullName>
        <ecNumber evidence="11">3.4.24.-</ecNumber>
    </recommendedName>
</protein>
<evidence type="ECO:0000256" key="7">
    <source>
        <dbReference type="ARBA" id="ARBA00022833"/>
    </source>
</evidence>
<dbReference type="Pfam" id="PF02868">
    <property type="entry name" value="Peptidase_M4_C"/>
    <property type="match status" value="1"/>
</dbReference>
<keyword evidence="5" id="KW-0732">Signal</keyword>
<dbReference type="PANTHER" id="PTHR33794:SF1">
    <property type="entry name" value="BACILLOLYSIN"/>
    <property type="match status" value="1"/>
</dbReference>
<evidence type="ECO:0000256" key="2">
    <source>
        <dbReference type="ARBA" id="ARBA00009388"/>
    </source>
</evidence>
<evidence type="ECO:0000256" key="4">
    <source>
        <dbReference type="ARBA" id="ARBA00022723"/>
    </source>
</evidence>
<feature type="domain" description="FTP" evidence="15">
    <location>
        <begin position="113"/>
        <end position="156"/>
    </location>
</feature>
<dbReference type="InterPro" id="IPR011096">
    <property type="entry name" value="FTP_domain"/>
</dbReference>
<dbReference type="Gene3D" id="3.10.170.10">
    <property type="match status" value="1"/>
</dbReference>
<evidence type="ECO:0000259" key="15">
    <source>
        <dbReference type="Pfam" id="PF07504"/>
    </source>
</evidence>
<accession>A0A238H0P0</accession>
<dbReference type="Gene3D" id="1.10.390.10">
    <property type="entry name" value="Neutral Protease Domain 2"/>
    <property type="match status" value="1"/>
</dbReference>
<dbReference type="AlphaFoldDB" id="A0A238H0P0"/>
<comment type="similarity">
    <text evidence="2 11">Belongs to the peptidase M4 family.</text>
</comment>
<evidence type="ECO:0000256" key="1">
    <source>
        <dbReference type="ARBA" id="ARBA00001947"/>
    </source>
</evidence>
<evidence type="ECO:0000256" key="9">
    <source>
        <dbReference type="ARBA" id="ARBA00023145"/>
    </source>
</evidence>
<dbReference type="Pfam" id="PF07504">
    <property type="entry name" value="FTP"/>
    <property type="match status" value="1"/>
</dbReference>
<dbReference type="InterPro" id="IPR013856">
    <property type="entry name" value="Peptidase_M4_domain"/>
</dbReference>
<dbReference type="SUPFAM" id="SSF55486">
    <property type="entry name" value="Metalloproteases ('zincins'), catalytic domain"/>
    <property type="match status" value="1"/>
</dbReference>
<evidence type="ECO:0000256" key="5">
    <source>
        <dbReference type="ARBA" id="ARBA00022729"/>
    </source>
</evidence>
<name>A0A238H0P0_9BURK</name>
<dbReference type="Pfam" id="PF01447">
    <property type="entry name" value="Peptidase_M4"/>
    <property type="match status" value="1"/>
</dbReference>
<keyword evidence="9" id="KW-0865">Zymogen</keyword>